<dbReference type="Proteomes" id="UP000243793">
    <property type="component" value="Chromosome"/>
</dbReference>
<organism evidence="2 3">
    <name type="scientific">Oceanisphaera avium</name>
    <dbReference type="NCBI Taxonomy" id="1903694"/>
    <lineage>
        <taxon>Bacteria</taxon>
        <taxon>Pseudomonadati</taxon>
        <taxon>Pseudomonadota</taxon>
        <taxon>Gammaproteobacteria</taxon>
        <taxon>Aeromonadales</taxon>
        <taxon>Aeromonadaceae</taxon>
        <taxon>Oceanisphaera</taxon>
    </lineage>
</organism>
<protein>
    <recommendedName>
        <fullName evidence="4">DNA repair protein</fullName>
    </recommendedName>
</protein>
<dbReference type="AlphaFoldDB" id="A0A1Y0CVQ2"/>
<dbReference type="PROSITE" id="PS51257">
    <property type="entry name" value="PROKAR_LIPOPROTEIN"/>
    <property type="match status" value="1"/>
</dbReference>
<name>A0A1Y0CVQ2_9GAMM</name>
<dbReference type="EMBL" id="CP021376">
    <property type="protein sequence ID" value="ART79420.1"/>
    <property type="molecule type" value="Genomic_DNA"/>
</dbReference>
<keyword evidence="1" id="KW-0175">Coiled coil</keyword>
<evidence type="ECO:0000256" key="1">
    <source>
        <dbReference type="SAM" id="Coils"/>
    </source>
</evidence>
<sequence>MKQISRTYYLLTADWVKFSYISFIVLLLSSCASMSEEQCLTANWLDQGFRDGRVGQPLARLADHRKACAKVGVTPNEARYFEGRDQGILSYCTPENGLRVGRQGQTYRNACPAHLEQAFLVAFDKGKALYETEQTLEKLQQQRQELERLLIEEEDANTRRYLYQSLRERDWELRRVQEEQRYLERRLRYP</sequence>
<evidence type="ECO:0000313" key="2">
    <source>
        <dbReference type="EMBL" id="ART79420.1"/>
    </source>
</evidence>
<keyword evidence="3" id="KW-1185">Reference proteome</keyword>
<reference evidence="3" key="1">
    <citation type="submission" date="2017-05" db="EMBL/GenBank/DDBJ databases">
        <authorList>
            <person name="Sung H."/>
        </authorList>
    </citation>
    <scope>NUCLEOTIDE SEQUENCE [LARGE SCALE GENOMIC DNA]</scope>
    <source>
        <strain evidence="3">AMac2203</strain>
    </source>
</reference>
<gene>
    <name evidence="2" type="ORF">CBP12_04020</name>
</gene>
<dbReference type="OrthoDB" id="5917215at2"/>
<accession>A0A1Y0CVQ2</accession>
<dbReference type="Pfam" id="PF10973">
    <property type="entry name" value="DUF2799"/>
    <property type="match status" value="1"/>
</dbReference>
<dbReference type="KEGG" id="ocm:CBP12_04020"/>
<dbReference type="RefSeq" id="WP_086963195.1">
    <property type="nucleotide sequence ID" value="NZ_CP021376.1"/>
</dbReference>
<feature type="coiled-coil region" evidence="1">
    <location>
        <begin position="129"/>
        <end position="159"/>
    </location>
</feature>
<dbReference type="InterPro" id="IPR021242">
    <property type="entry name" value="DUF2799"/>
</dbReference>
<evidence type="ECO:0008006" key="4">
    <source>
        <dbReference type="Google" id="ProtNLM"/>
    </source>
</evidence>
<proteinExistence type="predicted"/>
<evidence type="ECO:0000313" key="3">
    <source>
        <dbReference type="Proteomes" id="UP000243793"/>
    </source>
</evidence>